<evidence type="ECO:0000256" key="1">
    <source>
        <dbReference type="ARBA" id="ARBA00022737"/>
    </source>
</evidence>
<protein>
    <recommendedName>
        <fullName evidence="2">NACHT domain-containing protein</fullName>
    </recommendedName>
</protein>
<gene>
    <name evidence="3" type="ORF">CGLO_09865</name>
</gene>
<feature type="domain" description="NACHT" evidence="2">
    <location>
        <begin position="89"/>
        <end position="263"/>
    </location>
</feature>
<dbReference type="InterPro" id="IPR027417">
    <property type="entry name" value="P-loop_NTPase"/>
</dbReference>
<proteinExistence type="predicted"/>
<dbReference type="STRING" id="1237896.T0KCM1"/>
<dbReference type="Gene3D" id="3.40.50.300">
    <property type="entry name" value="P-loop containing nucleotide triphosphate hydrolases"/>
    <property type="match status" value="1"/>
</dbReference>
<dbReference type="Pfam" id="PF24883">
    <property type="entry name" value="NPHP3_N"/>
    <property type="match status" value="1"/>
</dbReference>
<sequence>MSTNTRSEFHGHGIALSGAGNITVGGDFIIGAQNSSDQDKQFVADLYSTDPRDDKRRIERTKGGLLKDSCQWILDHDDFCRWRDNDESRLLWVKGDPGKGKTMLLCGIIDELDKLPTDSNILSYFLCQATDKRLNSAEAVLRGLIYLLLDQERSFIAGVRQRYAHVSRQLFDDVNAWDALSKLLLSLLDSLAPKRVYLIIDGLDECEENLSQLVEFVAHLSSSSSFHVKLVVSSRNWPMIEEALNDASQKTRLSLELNQQSVSIAVGSFKKRSKDT</sequence>
<evidence type="ECO:0000313" key="4">
    <source>
        <dbReference type="Proteomes" id="UP000015530"/>
    </source>
</evidence>
<reference evidence="4" key="1">
    <citation type="journal article" date="2013" name="Mol. Plant Microbe Interact.">
        <title>Global aspects of pacC regulation of pathogenicity genes in Colletotrichum gloeosporioides as revealed by transcriptome analysis.</title>
        <authorList>
            <person name="Alkan N."/>
            <person name="Meng X."/>
            <person name="Friedlander G."/>
            <person name="Reuveni E."/>
            <person name="Sukno S."/>
            <person name="Sherman A."/>
            <person name="Thon M."/>
            <person name="Fluhr R."/>
            <person name="Prusky D."/>
        </authorList>
    </citation>
    <scope>NUCLEOTIDE SEQUENCE [LARGE SCALE GENOMIC DNA]</scope>
    <source>
        <strain evidence="4">Cg-14</strain>
    </source>
</reference>
<dbReference type="EMBL" id="AMYD01001985">
    <property type="protein sequence ID" value="EQB50683.1"/>
    <property type="molecule type" value="Genomic_DNA"/>
</dbReference>
<dbReference type="OMA" id="CEWIRND"/>
<comment type="caution">
    <text evidence="3">The sequence shown here is derived from an EMBL/GenBank/DDBJ whole genome shotgun (WGS) entry which is preliminary data.</text>
</comment>
<dbReference type="Proteomes" id="UP000015530">
    <property type="component" value="Unassembled WGS sequence"/>
</dbReference>
<dbReference type="SUPFAM" id="SSF52540">
    <property type="entry name" value="P-loop containing nucleoside triphosphate hydrolases"/>
    <property type="match status" value="1"/>
</dbReference>
<dbReference type="OrthoDB" id="538223at2759"/>
<dbReference type="InterPro" id="IPR007111">
    <property type="entry name" value="NACHT_NTPase"/>
</dbReference>
<dbReference type="HOGENOM" id="CLU_000288_6_21_1"/>
<name>T0KCM1_COLGC</name>
<dbReference type="PANTHER" id="PTHR10039">
    <property type="entry name" value="AMELOGENIN"/>
    <property type="match status" value="1"/>
</dbReference>
<organism evidence="3 4">
    <name type="scientific">Colletotrichum gloeosporioides (strain Cg-14)</name>
    <name type="common">Anthracnose fungus</name>
    <name type="synonym">Glomerella cingulata</name>
    <dbReference type="NCBI Taxonomy" id="1237896"/>
    <lineage>
        <taxon>Eukaryota</taxon>
        <taxon>Fungi</taxon>
        <taxon>Dikarya</taxon>
        <taxon>Ascomycota</taxon>
        <taxon>Pezizomycotina</taxon>
        <taxon>Sordariomycetes</taxon>
        <taxon>Hypocreomycetidae</taxon>
        <taxon>Glomerellales</taxon>
        <taxon>Glomerellaceae</taxon>
        <taxon>Colletotrichum</taxon>
        <taxon>Colletotrichum gloeosporioides species complex</taxon>
    </lineage>
</organism>
<dbReference type="PROSITE" id="PS50837">
    <property type="entry name" value="NACHT"/>
    <property type="match status" value="1"/>
</dbReference>
<accession>T0KCM1</accession>
<dbReference type="InterPro" id="IPR056884">
    <property type="entry name" value="NPHP3-like_N"/>
</dbReference>
<evidence type="ECO:0000313" key="3">
    <source>
        <dbReference type="EMBL" id="EQB50683.1"/>
    </source>
</evidence>
<dbReference type="AlphaFoldDB" id="T0KCM1"/>
<evidence type="ECO:0000259" key="2">
    <source>
        <dbReference type="PROSITE" id="PS50837"/>
    </source>
</evidence>
<dbReference type="PANTHER" id="PTHR10039:SF14">
    <property type="entry name" value="NACHT DOMAIN-CONTAINING PROTEIN"/>
    <property type="match status" value="1"/>
</dbReference>
<keyword evidence="1" id="KW-0677">Repeat</keyword>